<comment type="caution">
    <text evidence="2">The sequence shown here is derived from an EMBL/GenBank/DDBJ whole genome shotgun (WGS) entry which is preliminary data.</text>
</comment>
<keyword evidence="1" id="KW-0378">Hydrolase</keyword>
<evidence type="ECO:0008006" key="4">
    <source>
        <dbReference type="Google" id="ProtNLM"/>
    </source>
</evidence>
<dbReference type="Gene3D" id="2.40.260.10">
    <property type="entry name" value="Sortase"/>
    <property type="match status" value="1"/>
</dbReference>
<dbReference type="EMBL" id="PSRQ01000062">
    <property type="protein sequence ID" value="PWU22493.1"/>
    <property type="molecule type" value="Genomic_DNA"/>
</dbReference>
<protein>
    <recommendedName>
        <fullName evidence="4">Sortase</fullName>
    </recommendedName>
</protein>
<name>A0A317JM23_9BACT</name>
<evidence type="ECO:0000313" key="2">
    <source>
        <dbReference type="EMBL" id="PWU22493.1"/>
    </source>
</evidence>
<organism evidence="2 3">
    <name type="scientific">Candidatus Cerribacteria bacterium 'Amazon FNV 2010 28 9'</name>
    <dbReference type="NCBI Taxonomy" id="2081795"/>
    <lineage>
        <taxon>Bacteria</taxon>
        <taxon>Candidatus Cerribacteria</taxon>
    </lineage>
</organism>
<dbReference type="InterPro" id="IPR023365">
    <property type="entry name" value="Sortase_dom-sf"/>
</dbReference>
<dbReference type="SUPFAM" id="SSF63817">
    <property type="entry name" value="Sortase"/>
    <property type="match status" value="1"/>
</dbReference>
<proteinExistence type="predicted"/>
<evidence type="ECO:0000256" key="1">
    <source>
        <dbReference type="ARBA" id="ARBA00022801"/>
    </source>
</evidence>
<dbReference type="GO" id="GO:0016787">
    <property type="term" value="F:hydrolase activity"/>
    <property type="evidence" value="ECO:0007669"/>
    <property type="project" value="UniProtKB-KW"/>
</dbReference>
<accession>A0A317JM23</accession>
<evidence type="ECO:0000313" key="3">
    <source>
        <dbReference type="Proteomes" id="UP000246104"/>
    </source>
</evidence>
<gene>
    <name evidence="2" type="ORF">C5B42_05760</name>
</gene>
<reference evidence="2 3" key="1">
    <citation type="submission" date="2018-02" db="EMBL/GenBank/DDBJ databases">
        <title>Genomic Reconstructions from Amazon Rainforest and Pasture Soil Reveal Novel Insights into the Physiology of Candidate Phyla in Tropical Sites.</title>
        <authorList>
            <person name="Kroeger M.E."/>
            <person name="Delmont T."/>
            <person name="Eren A.M."/>
            <person name="Guo J."/>
            <person name="Meyer K.M."/>
            <person name="Khan K."/>
            <person name="Rodrigues J.L.M."/>
            <person name="Bohannan B.J.M."/>
            <person name="Tringe S."/>
            <person name="Borges C.D."/>
            <person name="Tiedje J."/>
            <person name="Tsai S.M."/>
            <person name="Nusslein K."/>
        </authorList>
    </citation>
    <scope>NUCLEOTIDE SEQUENCE [LARGE SCALE GENOMIC DNA]</scope>
    <source>
        <strain evidence="2">Amazon FNV 2010 28 9</strain>
    </source>
</reference>
<dbReference type="Proteomes" id="UP000246104">
    <property type="component" value="Unassembled WGS sequence"/>
</dbReference>
<dbReference type="InterPro" id="IPR005754">
    <property type="entry name" value="Sortase"/>
</dbReference>
<sequence length="217" mass="24534">MPSAHNRIQKQKKRSLRSRRERFWDWWKACQKRGYKKLHAWRNVIPLLCIGIGLLFMGYSGVHFSLEHRALVLSASEVKTYQQVAPVHVPTPTHIFIKWFIDVDVSNAALVDGQWAVSPTTASYLVQSAAPGQRGNIIIYGHNLRSIMGNIRALKGGERVVVTTEDGAIHTYRVTQTTEVDPSDVRLLQPTKTETLTLYTCSGLLDSKRFIVRAVPL</sequence>
<dbReference type="Pfam" id="PF04203">
    <property type="entry name" value="Sortase"/>
    <property type="match status" value="1"/>
</dbReference>
<dbReference type="AlphaFoldDB" id="A0A317JM23"/>